<gene>
    <name evidence="7" type="ORF">C0081_10625</name>
</gene>
<feature type="transmembrane region" description="Helical" evidence="5">
    <location>
        <begin position="93"/>
        <end position="109"/>
    </location>
</feature>
<evidence type="ECO:0000256" key="2">
    <source>
        <dbReference type="ARBA" id="ARBA00023125"/>
    </source>
</evidence>
<feature type="transmembrane region" description="Helical" evidence="5">
    <location>
        <begin position="167"/>
        <end position="190"/>
    </location>
</feature>
<sequence>MNEILLIGIAHAVFTIVFIGSKKRKTLSDKILMAWMLMLALPQISNVLGARGADILPAPFDRDFAYSLCLGPFLWLYVESLTGDINKLALRHLFHFLPFMAVVLYKIFIGDTAELEKTGAIWPQLIGIGNIVLLLSYSGVVIWRLLRHSQEMLDNFSSLTTQITLKWLIWLTCIFIAAYLTPLIAVLFSMPEWFRSHGPVITGFIFALSFFGLKQTQIFATDQAIDALANGTADITIERVGEDGRSKSNDEPHEKYERSGLTEDKAKDYLQRLEHYTKTKAPYLDPNLTIEKLARQLRIPRHYLTQILSEQLGKNFYLYINDYRIDHVKGLIAAPNSQHMTLLDMAYKSGFNSKSTFNSVFKKITGLTPSQYKIQRLNSAA</sequence>
<feature type="transmembrane region" description="Helical" evidence="5">
    <location>
        <begin position="6"/>
        <end position="21"/>
    </location>
</feature>
<keyword evidence="8" id="KW-1185">Reference proteome</keyword>
<dbReference type="Pfam" id="PF12833">
    <property type="entry name" value="HTH_18"/>
    <property type="match status" value="1"/>
</dbReference>
<dbReference type="Proteomes" id="UP000234881">
    <property type="component" value="Unassembled WGS sequence"/>
</dbReference>
<dbReference type="PANTHER" id="PTHR43280">
    <property type="entry name" value="ARAC-FAMILY TRANSCRIPTIONAL REGULATOR"/>
    <property type="match status" value="1"/>
</dbReference>
<evidence type="ECO:0000313" key="7">
    <source>
        <dbReference type="EMBL" id="PLW77195.1"/>
    </source>
</evidence>
<feature type="domain" description="HTH araC/xylS-type" evidence="6">
    <location>
        <begin position="271"/>
        <end position="375"/>
    </location>
</feature>
<keyword evidence="2" id="KW-0238">DNA-binding</keyword>
<dbReference type="SUPFAM" id="SSF46689">
    <property type="entry name" value="Homeodomain-like"/>
    <property type="match status" value="1"/>
</dbReference>
<dbReference type="GO" id="GO:0003700">
    <property type="term" value="F:DNA-binding transcription factor activity"/>
    <property type="evidence" value="ECO:0007669"/>
    <property type="project" value="InterPro"/>
</dbReference>
<name>A0A2N5XRW2_9HYPH</name>
<feature type="transmembrane region" description="Helical" evidence="5">
    <location>
        <begin position="121"/>
        <end position="146"/>
    </location>
</feature>
<organism evidence="7 8">
    <name type="scientific">Cohaesibacter celericrescens</name>
    <dbReference type="NCBI Taxonomy" id="2067669"/>
    <lineage>
        <taxon>Bacteria</taxon>
        <taxon>Pseudomonadati</taxon>
        <taxon>Pseudomonadota</taxon>
        <taxon>Alphaproteobacteria</taxon>
        <taxon>Hyphomicrobiales</taxon>
        <taxon>Cohaesibacteraceae</taxon>
    </lineage>
</organism>
<keyword evidence="5" id="KW-0472">Membrane</keyword>
<reference evidence="7 8" key="1">
    <citation type="submission" date="2018-01" db="EMBL/GenBank/DDBJ databases">
        <title>The draft genome sequence of Cohaesibacter sp. H1304.</title>
        <authorList>
            <person name="Wang N.-N."/>
            <person name="Du Z.-J."/>
        </authorList>
    </citation>
    <scope>NUCLEOTIDE SEQUENCE [LARGE SCALE GENOMIC DNA]</scope>
    <source>
        <strain evidence="7 8">H1304</strain>
    </source>
</reference>
<accession>A0A2N5XRW2</accession>
<evidence type="ECO:0000313" key="8">
    <source>
        <dbReference type="Proteomes" id="UP000234881"/>
    </source>
</evidence>
<keyword evidence="5" id="KW-0812">Transmembrane</keyword>
<evidence type="ECO:0000256" key="1">
    <source>
        <dbReference type="ARBA" id="ARBA00023015"/>
    </source>
</evidence>
<evidence type="ECO:0000259" key="6">
    <source>
        <dbReference type="PROSITE" id="PS01124"/>
    </source>
</evidence>
<evidence type="ECO:0000256" key="5">
    <source>
        <dbReference type="SAM" id="Phobius"/>
    </source>
</evidence>
<feature type="region of interest" description="Disordered" evidence="4">
    <location>
        <begin position="239"/>
        <end position="259"/>
    </location>
</feature>
<dbReference type="PROSITE" id="PS01124">
    <property type="entry name" value="HTH_ARAC_FAMILY_2"/>
    <property type="match status" value="1"/>
</dbReference>
<dbReference type="OrthoDB" id="5492415at2"/>
<dbReference type="InterPro" id="IPR018062">
    <property type="entry name" value="HTH_AraC-typ_CS"/>
</dbReference>
<keyword evidence="3" id="KW-0804">Transcription</keyword>
<comment type="caution">
    <text evidence="7">The sequence shown here is derived from an EMBL/GenBank/DDBJ whole genome shotgun (WGS) entry which is preliminary data.</text>
</comment>
<dbReference type="Gene3D" id="1.10.10.60">
    <property type="entry name" value="Homeodomain-like"/>
    <property type="match status" value="2"/>
</dbReference>
<keyword evidence="5" id="KW-1133">Transmembrane helix</keyword>
<dbReference type="RefSeq" id="WP_101533811.1">
    <property type="nucleotide sequence ID" value="NZ_JBFHIU010000066.1"/>
</dbReference>
<dbReference type="EMBL" id="PKUQ01000018">
    <property type="protein sequence ID" value="PLW77195.1"/>
    <property type="molecule type" value="Genomic_DNA"/>
</dbReference>
<dbReference type="GO" id="GO:0043565">
    <property type="term" value="F:sequence-specific DNA binding"/>
    <property type="evidence" value="ECO:0007669"/>
    <property type="project" value="InterPro"/>
</dbReference>
<dbReference type="InterPro" id="IPR009057">
    <property type="entry name" value="Homeodomain-like_sf"/>
</dbReference>
<keyword evidence="1" id="KW-0805">Transcription regulation</keyword>
<dbReference type="AlphaFoldDB" id="A0A2N5XRW2"/>
<protein>
    <recommendedName>
        <fullName evidence="6">HTH araC/xylS-type domain-containing protein</fullName>
    </recommendedName>
</protein>
<dbReference type="SMART" id="SM00342">
    <property type="entry name" value="HTH_ARAC"/>
    <property type="match status" value="1"/>
</dbReference>
<dbReference type="PANTHER" id="PTHR43280:SF29">
    <property type="entry name" value="ARAC-FAMILY TRANSCRIPTIONAL REGULATOR"/>
    <property type="match status" value="1"/>
</dbReference>
<proteinExistence type="predicted"/>
<dbReference type="InterPro" id="IPR018060">
    <property type="entry name" value="HTH_AraC"/>
</dbReference>
<dbReference type="PRINTS" id="PR00032">
    <property type="entry name" value="HTHARAC"/>
</dbReference>
<evidence type="ECO:0000256" key="3">
    <source>
        <dbReference type="ARBA" id="ARBA00023163"/>
    </source>
</evidence>
<dbReference type="InterPro" id="IPR020449">
    <property type="entry name" value="Tscrpt_reg_AraC-type_HTH"/>
</dbReference>
<feature type="transmembrane region" description="Helical" evidence="5">
    <location>
        <begin position="196"/>
        <end position="213"/>
    </location>
</feature>
<evidence type="ECO:0000256" key="4">
    <source>
        <dbReference type="SAM" id="MobiDB-lite"/>
    </source>
</evidence>
<dbReference type="PROSITE" id="PS00041">
    <property type="entry name" value="HTH_ARAC_FAMILY_1"/>
    <property type="match status" value="1"/>
</dbReference>